<evidence type="ECO:0000313" key="2">
    <source>
        <dbReference type="EMBL" id="JAP89219.1"/>
    </source>
</evidence>
<dbReference type="AlphaFoldDB" id="A0A146K0U9"/>
<organism evidence="2">
    <name type="scientific">Trepomonas sp. PC1</name>
    <dbReference type="NCBI Taxonomy" id="1076344"/>
    <lineage>
        <taxon>Eukaryota</taxon>
        <taxon>Metamonada</taxon>
        <taxon>Diplomonadida</taxon>
        <taxon>Hexamitidae</taxon>
        <taxon>Hexamitinae</taxon>
        <taxon>Trepomonas</taxon>
    </lineage>
</organism>
<feature type="non-terminal residue" evidence="2">
    <location>
        <position position="1"/>
    </location>
</feature>
<name>A0A146K0U9_9EUKA</name>
<feature type="region of interest" description="Disordered" evidence="1">
    <location>
        <begin position="255"/>
        <end position="281"/>
    </location>
</feature>
<protein>
    <submittedName>
        <fullName evidence="2">Uncharacterized protein</fullName>
    </submittedName>
</protein>
<reference evidence="2" key="1">
    <citation type="submission" date="2015-07" db="EMBL/GenBank/DDBJ databases">
        <title>Adaptation to a free-living lifestyle via gene acquisitions in the diplomonad Trepomonas sp. PC1.</title>
        <authorList>
            <person name="Xu F."/>
            <person name="Jerlstrom-Hultqvist J."/>
            <person name="Kolisko M."/>
            <person name="Simpson A.G.B."/>
            <person name="Roger A.J."/>
            <person name="Svard S.G."/>
            <person name="Andersson J.O."/>
        </authorList>
    </citation>
    <scope>NUCLEOTIDE SEQUENCE</scope>
    <source>
        <strain evidence="2">PC1</strain>
    </source>
</reference>
<dbReference type="EMBL" id="GDID01007387">
    <property type="protein sequence ID" value="JAP89219.1"/>
    <property type="molecule type" value="Transcribed_RNA"/>
</dbReference>
<gene>
    <name evidence="2" type="ORF">TPC1_31286</name>
</gene>
<sequence length="376" mass="43968">LLLRRLRKMSEEKKVKEPRPQPKMMVISGLGKTGMDQVKQFLPNHINVDQRGQDVVVFSSSEFQVNKIKEQFKDAKIQIEDSDQKIYQNAFKIQSALNWKKFKTVNKDAKIERVLILIRANPVESFTDENAQAFAEYVAKAYETDEKHKLKFTIRGWQNAIFKKMMEEKLLKDKNGKQIESFGFYNNKNPIKYPKDKCIMAKIFADFKDVDGIVKYLSDFVRAPQCTFLNPETMNEDRKKRQEKFGDKRKEYIQKKKQENKQKVESKTEKKPDTEKKQKAPFIKREKKTEKTDIKIEVAEKTKKEIKSFFISLDQFPEGSGPKIVEALKAKLIPTARTTLETKQIKVTCLKEEYAKVKPTLDSISVNKTNIKFTEK</sequence>
<proteinExistence type="predicted"/>
<accession>A0A146K0U9</accession>
<evidence type="ECO:0000256" key="1">
    <source>
        <dbReference type="SAM" id="MobiDB-lite"/>
    </source>
</evidence>